<dbReference type="EMBL" id="QOZG01000002">
    <property type="protein sequence ID" value="RCS25037.1"/>
    <property type="molecule type" value="Genomic_DNA"/>
</dbReference>
<dbReference type="AlphaFoldDB" id="A0A368K6N2"/>
<reference evidence="7 8" key="1">
    <citation type="submission" date="2018-07" db="EMBL/GenBank/DDBJ databases">
        <title>The draft genome of Phyllobacterium salinisoli.</title>
        <authorList>
            <person name="Liu L."/>
            <person name="Li L."/>
            <person name="Zhang X."/>
            <person name="Liang L."/>
        </authorList>
    </citation>
    <scope>NUCLEOTIDE SEQUENCE [LARGE SCALE GENOMIC DNA]</scope>
    <source>
        <strain evidence="7 8">LLAN61</strain>
    </source>
</reference>
<sequence length="340" mass="37239">MASAAQQTLFMPFENGILPPPAGRMRFLAAGIDADTALDDAWKKALTCLQPFRPEYLKLEKAGFDVVARLEGNARFDGGLMLLGKHRGRNEEWFAEMLSRVAPDGIIVVCGGNKLGIDGFRKWAGKIVAVEDRFSKNHAVVFWLRRPDDLPDDAIAALRPTAKHVEGQFHTAAGMFSHGAIDKGSALLAGHLEGRVSGAVADFGAGWGYLAAECLKHPKKIRKLDLYEADFESIEAARGNLPSLSGEIPLSFHWHDLVSEQVAEIYDTVVMNPPFHEGRATDVSLGQAFIAVAARRLKPGGRLLLVANRQLPYEATLKPLFRSVETLQETDGFKVIEAKK</sequence>
<dbReference type="PANTHER" id="PTHR47816:SF4">
    <property type="entry name" value="RIBOSOMAL RNA SMALL SUBUNIT METHYLTRANSFERASE C"/>
    <property type="match status" value="1"/>
</dbReference>
<dbReference type="Pfam" id="PF05175">
    <property type="entry name" value="MTS"/>
    <property type="match status" value="1"/>
</dbReference>
<dbReference type="InterPro" id="IPR046977">
    <property type="entry name" value="RsmC/RlmG"/>
</dbReference>
<comment type="caution">
    <text evidence="7">The sequence shown here is derived from an EMBL/GenBank/DDBJ whole genome shotgun (WGS) entry which is preliminary data.</text>
</comment>
<dbReference type="GO" id="GO:0008757">
    <property type="term" value="F:S-adenosylmethionine-dependent methyltransferase activity"/>
    <property type="evidence" value="ECO:0007669"/>
    <property type="project" value="InterPro"/>
</dbReference>
<dbReference type="GO" id="GO:0003676">
    <property type="term" value="F:nucleic acid binding"/>
    <property type="evidence" value="ECO:0007669"/>
    <property type="project" value="InterPro"/>
</dbReference>
<dbReference type="InterPro" id="IPR002052">
    <property type="entry name" value="DNA_methylase_N6_adenine_CS"/>
</dbReference>
<dbReference type="Proteomes" id="UP000253420">
    <property type="component" value="Unassembled WGS sequence"/>
</dbReference>
<keyword evidence="3 7" id="KW-0489">Methyltransferase</keyword>
<keyword evidence="1" id="KW-0963">Cytoplasm</keyword>
<dbReference type="InterPro" id="IPR029063">
    <property type="entry name" value="SAM-dependent_MTases_sf"/>
</dbReference>
<dbReference type="CDD" id="cd02440">
    <property type="entry name" value="AdoMet_MTases"/>
    <property type="match status" value="1"/>
</dbReference>
<dbReference type="GO" id="GO:0032259">
    <property type="term" value="P:methylation"/>
    <property type="evidence" value="ECO:0007669"/>
    <property type="project" value="UniProtKB-KW"/>
</dbReference>
<dbReference type="InterPro" id="IPR007848">
    <property type="entry name" value="Small_mtfrase_dom"/>
</dbReference>
<evidence type="ECO:0000313" key="7">
    <source>
        <dbReference type="EMBL" id="RCS25037.1"/>
    </source>
</evidence>
<dbReference type="PROSITE" id="PS00092">
    <property type="entry name" value="N6_MTASE"/>
    <property type="match status" value="1"/>
</dbReference>
<dbReference type="PRINTS" id="PR00507">
    <property type="entry name" value="N12N6MTFRASE"/>
</dbReference>
<keyword evidence="5" id="KW-0949">S-adenosyl-L-methionine</keyword>
<evidence type="ECO:0000256" key="4">
    <source>
        <dbReference type="ARBA" id="ARBA00022679"/>
    </source>
</evidence>
<protein>
    <submittedName>
        <fullName evidence="7">Class I SAM-dependent methyltransferase</fullName>
    </submittedName>
</protein>
<name>A0A368K6N2_9HYPH</name>
<keyword evidence="4 7" id="KW-0808">Transferase</keyword>
<dbReference type="Gene3D" id="3.40.50.150">
    <property type="entry name" value="Vaccinia Virus protein VP39"/>
    <property type="match status" value="2"/>
</dbReference>
<accession>A0A368K6N2</accession>
<dbReference type="SUPFAM" id="SSF53335">
    <property type="entry name" value="S-adenosyl-L-methionine-dependent methyltransferases"/>
    <property type="match status" value="1"/>
</dbReference>
<dbReference type="RefSeq" id="WP_114439481.1">
    <property type="nucleotide sequence ID" value="NZ_QOZG01000002.1"/>
</dbReference>
<evidence type="ECO:0000259" key="6">
    <source>
        <dbReference type="Pfam" id="PF05175"/>
    </source>
</evidence>
<proteinExistence type="predicted"/>
<keyword evidence="8" id="KW-1185">Reference proteome</keyword>
<evidence type="ECO:0000256" key="1">
    <source>
        <dbReference type="ARBA" id="ARBA00022490"/>
    </source>
</evidence>
<gene>
    <name evidence="7" type="ORF">DUT91_06260</name>
</gene>
<evidence type="ECO:0000256" key="3">
    <source>
        <dbReference type="ARBA" id="ARBA00022603"/>
    </source>
</evidence>
<evidence type="ECO:0000256" key="5">
    <source>
        <dbReference type="ARBA" id="ARBA00022691"/>
    </source>
</evidence>
<feature type="domain" description="Methyltransferase small" evidence="6">
    <location>
        <begin position="168"/>
        <end position="336"/>
    </location>
</feature>
<dbReference type="GO" id="GO:0008170">
    <property type="term" value="F:N-methyltransferase activity"/>
    <property type="evidence" value="ECO:0007669"/>
    <property type="project" value="UniProtKB-ARBA"/>
</dbReference>
<dbReference type="OrthoDB" id="9816072at2"/>
<evidence type="ECO:0000313" key="8">
    <source>
        <dbReference type="Proteomes" id="UP000253420"/>
    </source>
</evidence>
<organism evidence="7 8">
    <name type="scientific">Phyllobacterium salinisoli</name>
    <dbReference type="NCBI Taxonomy" id="1899321"/>
    <lineage>
        <taxon>Bacteria</taxon>
        <taxon>Pseudomonadati</taxon>
        <taxon>Pseudomonadota</taxon>
        <taxon>Alphaproteobacteria</taxon>
        <taxon>Hyphomicrobiales</taxon>
        <taxon>Phyllobacteriaceae</taxon>
        <taxon>Phyllobacterium</taxon>
    </lineage>
</organism>
<dbReference type="PANTHER" id="PTHR47816">
    <property type="entry name" value="RIBOSOMAL RNA SMALL SUBUNIT METHYLTRANSFERASE C"/>
    <property type="match status" value="1"/>
</dbReference>
<evidence type="ECO:0000256" key="2">
    <source>
        <dbReference type="ARBA" id="ARBA00022552"/>
    </source>
</evidence>
<dbReference type="GO" id="GO:0006364">
    <property type="term" value="P:rRNA processing"/>
    <property type="evidence" value="ECO:0007669"/>
    <property type="project" value="UniProtKB-KW"/>
</dbReference>
<keyword evidence="2" id="KW-0698">rRNA processing</keyword>